<evidence type="ECO:0000256" key="5">
    <source>
        <dbReference type="SAM" id="MobiDB-lite"/>
    </source>
</evidence>
<evidence type="ECO:0000256" key="1">
    <source>
        <dbReference type="ARBA" id="ARBA00022490"/>
    </source>
</evidence>
<feature type="compositionally biased region" description="Low complexity" evidence="5">
    <location>
        <begin position="179"/>
        <end position="204"/>
    </location>
</feature>
<comment type="subcellular location">
    <subcellularLocation>
        <location evidence="4">Cytoplasm</location>
    </subcellularLocation>
    <subcellularLocation>
        <location evidence="4">Cytoplasm</location>
        <location evidence="4">P-body</location>
    </subcellularLocation>
</comment>
<dbReference type="GO" id="GO:0000932">
    <property type="term" value="C:P-body"/>
    <property type="evidence" value="ECO:0007669"/>
    <property type="project" value="UniProtKB-SubCell"/>
</dbReference>
<feature type="compositionally biased region" description="Gly residues" evidence="5">
    <location>
        <begin position="104"/>
        <end position="114"/>
    </location>
</feature>
<evidence type="ECO:0000256" key="4">
    <source>
        <dbReference type="RuleBase" id="RU365047"/>
    </source>
</evidence>
<dbReference type="InterPro" id="IPR044642">
    <property type="entry name" value="PTHR15588"/>
</dbReference>
<comment type="similarity">
    <text evidence="4">Belongs to the snRNP Sm proteins family.</text>
</comment>
<evidence type="ECO:0000256" key="3">
    <source>
        <dbReference type="ARBA" id="ARBA00023274"/>
    </source>
</evidence>
<dbReference type="Proteomes" id="UP000315783">
    <property type="component" value="Unassembled WGS sequence"/>
</dbReference>
<reference evidence="7 8" key="1">
    <citation type="journal article" date="2019" name="Appl. Microbiol. Biotechnol.">
        <title>Genome sequence of Isaria javanica and comparative genome analysis insights into family S53 peptidase evolution in fungal entomopathogens.</title>
        <authorList>
            <person name="Lin R."/>
            <person name="Zhang X."/>
            <person name="Xin B."/>
            <person name="Zou M."/>
            <person name="Gao Y."/>
            <person name="Qin F."/>
            <person name="Hu Q."/>
            <person name="Xie B."/>
            <person name="Cheng X."/>
        </authorList>
    </citation>
    <scope>NUCLEOTIDE SEQUENCE [LARGE SCALE GENOMIC DNA]</scope>
    <source>
        <strain evidence="7 8">IJ1G</strain>
    </source>
</reference>
<dbReference type="AlphaFoldDB" id="A0A545UZB5"/>
<dbReference type="SMART" id="SM00651">
    <property type="entry name" value="Sm"/>
    <property type="match status" value="1"/>
</dbReference>
<keyword evidence="4" id="KW-0507">mRNA processing</keyword>
<comment type="function">
    <text evidence="4">Component of the cytoplasmic LSM1-LSM7 complex which is involved in mRNA degradation.</text>
</comment>
<dbReference type="CDD" id="cd01728">
    <property type="entry name" value="LSm1"/>
    <property type="match status" value="1"/>
</dbReference>
<dbReference type="SUPFAM" id="SSF50182">
    <property type="entry name" value="Sm-like ribonucleoproteins"/>
    <property type="match status" value="1"/>
</dbReference>
<evidence type="ECO:0000313" key="8">
    <source>
        <dbReference type="Proteomes" id="UP000315783"/>
    </source>
</evidence>
<gene>
    <name evidence="4" type="primary">LSM1</name>
    <name evidence="7" type="ORF">IF1G_06780</name>
</gene>
<dbReference type="GO" id="GO:0003729">
    <property type="term" value="F:mRNA binding"/>
    <property type="evidence" value="ECO:0007669"/>
    <property type="project" value="TreeGrafter"/>
</dbReference>
<dbReference type="Gene3D" id="2.30.30.100">
    <property type="match status" value="1"/>
</dbReference>
<dbReference type="GO" id="GO:1990904">
    <property type="term" value="C:ribonucleoprotein complex"/>
    <property type="evidence" value="ECO:0007669"/>
    <property type="project" value="UniProtKB-KW"/>
</dbReference>
<keyword evidence="1 4" id="KW-0963">Cytoplasm</keyword>
<dbReference type="InterPro" id="IPR001163">
    <property type="entry name" value="Sm_dom_euk/arc"/>
</dbReference>
<feature type="domain" description="Sm" evidence="6">
    <location>
        <begin position="132"/>
        <end position="233"/>
    </location>
</feature>
<dbReference type="GO" id="GO:0000290">
    <property type="term" value="P:deadenylation-dependent decapping of nuclear-transcribed mRNA"/>
    <property type="evidence" value="ECO:0007669"/>
    <property type="project" value="TreeGrafter"/>
</dbReference>
<feature type="region of interest" description="Disordered" evidence="5">
    <location>
        <begin position="100"/>
        <end position="119"/>
    </location>
</feature>
<protein>
    <recommendedName>
        <fullName evidence="4">U6 snRNA-associated Sm-like protein LSm1</fullName>
    </recommendedName>
</protein>
<accession>A0A545UZB5</accession>
<dbReference type="InterPro" id="IPR010920">
    <property type="entry name" value="LSM_dom_sf"/>
</dbReference>
<dbReference type="GO" id="GO:1990726">
    <property type="term" value="C:Lsm1-7-Pat1 complex"/>
    <property type="evidence" value="ECO:0007669"/>
    <property type="project" value="TreeGrafter"/>
</dbReference>
<organism evidence="7 8">
    <name type="scientific">Cordyceps javanica</name>
    <dbReference type="NCBI Taxonomy" id="43265"/>
    <lineage>
        <taxon>Eukaryota</taxon>
        <taxon>Fungi</taxon>
        <taxon>Dikarya</taxon>
        <taxon>Ascomycota</taxon>
        <taxon>Pezizomycotina</taxon>
        <taxon>Sordariomycetes</taxon>
        <taxon>Hypocreomycetidae</taxon>
        <taxon>Hypocreales</taxon>
        <taxon>Cordycipitaceae</taxon>
        <taxon>Cordyceps</taxon>
    </lineage>
</organism>
<sequence length="292" mass="31938">MLIDKPPPLLARVNESQRIARLHKDPIPNTRHDEPRSLIVNHSLIHPSTTTLRCDYSSIPASTDFPRLTTEDTSADYTKAPFEGEQETNNRYMMEQLSISEPHQGGGGGGGGPGLAAPPPAQLPPQMFTTAAQLLDLTDKKLMVVLRDGRKLVGVLRSWDQFANIVLQSTTERIFATEPQPQHQQQQKQKAGGSSDPSSPDATAASATARGLYADIFHGIFLVRGENVLLLGEIDLDRDDLPPPGYEQGELALVRRLADEANARDRRRDKARGRKLAKLGFEGDGAGEIVLL</sequence>
<proteinExistence type="inferred from homology"/>
<dbReference type="OrthoDB" id="10263346at2759"/>
<dbReference type="PANTHER" id="PTHR15588">
    <property type="entry name" value="LSM1"/>
    <property type="match status" value="1"/>
</dbReference>
<dbReference type="EMBL" id="SPUK01000009">
    <property type="protein sequence ID" value="TQV94769.1"/>
    <property type="molecule type" value="Genomic_DNA"/>
</dbReference>
<dbReference type="GO" id="GO:0006397">
    <property type="term" value="P:mRNA processing"/>
    <property type="evidence" value="ECO:0007669"/>
    <property type="project" value="UniProtKB-UniRule"/>
</dbReference>
<dbReference type="STRING" id="43265.A0A545UZB5"/>
<dbReference type="PANTHER" id="PTHR15588:SF8">
    <property type="entry name" value="U6 SNRNA-ASSOCIATED SM-LIKE PROTEIN LSM1"/>
    <property type="match status" value="1"/>
</dbReference>
<keyword evidence="8" id="KW-1185">Reference proteome</keyword>
<dbReference type="InterPro" id="IPR034104">
    <property type="entry name" value="Lsm1"/>
</dbReference>
<name>A0A545UZB5_9HYPO</name>
<feature type="region of interest" description="Disordered" evidence="5">
    <location>
        <begin position="177"/>
        <end position="204"/>
    </location>
</feature>
<evidence type="ECO:0000259" key="6">
    <source>
        <dbReference type="SMART" id="SM00651"/>
    </source>
</evidence>
<keyword evidence="2 4" id="KW-0694">RNA-binding</keyword>
<evidence type="ECO:0000256" key="2">
    <source>
        <dbReference type="ARBA" id="ARBA00022884"/>
    </source>
</evidence>
<evidence type="ECO:0000313" key="7">
    <source>
        <dbReference type="EMBL" id="TQV94769.1"/>
    </source>
</evidence>
<comment type="caution">
    <text evidence="7">The sequence shown here is derived from an EMBL/GenBank/DDBJ whole genome shotgun (WGS) entry which is preliminary data.</text>
</comment>
<comment type="subunit">
    <text evidence="4">Component of the heptameric LSM1-LSM7 complex that forms a seven-membered ring structure with a donut shape.</text>
</comment>
<dbReference type="Pfam" id="PF01423">
    <property type="entry name" value="LSM"/>
    <property type="match status" value="1"/>
</dbReference>
<keyword evidence="3 4" id="KW-0687">Ribonucleoprotein</keyword>